<accession>A0ABQ3SQX4</accession>
<sequence>MKGCGPSASARGEMATRPRAARVRRTQAHGAAAARAVHAASAPSRPVIRGPPPWIGRRPAAMALKYTVGVTENQLPPCPACAGAYAYEMGALLVCPECGHEWPLAPGESGGDSEERVIKDAVGNVLADGDTVTVVKGLKVKGSPSGIKAGTKVRNIRLVDGVDGHDIDCRIEGFGPMQLKSSVVRKV</sequence>
<gene>
    <name evidence="5" type="ORF">Snoj_44560</name>
</gene>
<evidence type="ECO:0000256" key="1">
    <source>
        <dbReference type="ARBA" id="ARBA00009248"/>
    </source>
</evidence>
<dbReference type="InterPro" id="IPR013987">
    <property type="entry name" value="YjdM_N"/>
</dbReference>
<evidence type="ECO:0000313" key="6">
    <source>
        <dbReference type="Proteomes" id="UP000613974"/>
    </source>
</evidence>
<name>A0ABQ3SQX4_9ACTN</name>
<keyword evidence="6" id="KW-1185">Reference proteome</keyword>
<proteinExistence type="inferred from homology"/>
<evidence type="ECO:0000259" key="3">
    <source>
        <dbReference type="Pfam" id="PF03831"/>
    </source>
</evidence>
<dbReference type="PANTHER" id="PTHR30305">
    <property type="entry name" value="PROTEIN YJDM-RELATED"/>
    <property type="match status" value="1"/>
</dbReference>
<feature type="domain" description="Protein YjdM C-terminal" evidence="3">
    <location>
        <begin position="118"/>
        <end position="186"/>
    </location>
</feature>
<dbReference type="NCBIfam" id="TIGR00686">
    <property type="entry name" value="phnA"/>
    <property type="match status" value="1"/>
</dbReference>
<dbReference type="InterPro" id="IPR004624">
    <property type="entry name" value="YjdM"/>
</dbReference>
<evidence type="ECO:0000259" key="4">
    <source>
        <dbReference type="Pfam" id="PF08274"/>
    </source>
</evidence>
<feature type="region of interest" description="Disordered" evidence="2">
    <location>
        <begin position="1"/>
        <end position="53"/>
    </location>
</feature>
<dbReference type="SUPFAM" id="SSF57783">
    <property type="entry name" value="Zinc beta-ribbon"/>
    <property type="match status" value="1"/>
</dbReference>
<comment type="caution">
    <text evidence="5">The sequence shown here is derived from an EMBL/GenBank/DDBJ whole genome shotgun (WGS) entry which is preliminary data.</text>
</comment>
<feature type="domain" description="Protein YjdM N-terminal" evidence="4">
    <location>
        <begin position="74"/>
        <end position="103"/>
    </location>
</feature>
<comment type="similarity">
    <text evidence="1">Belongs to the YjdM family.</text>
</comment>
<dbReference type="Pfam" id="PF03831">
    <property type="entry name" value="YjdM"/>
    <property type="match status" value="1"/>
</dbReference>
<dbReference type="PANTHER" id="PTHR30305:SF3">
    <property type="entry name" value="PROTEIN YJDM"/>
    <property type="match status" value="1"/>
</dbReference>
<dbReference type="Pfam" id="PF08274">
    <property type="entry name" value="Zn_Ribbon_YjdM"/>
    <property type="match status" value="1"/>
</dbReference>
<dbReference type="Gene3D" id="2.20.25.10">
    <property type="match status" value="1"/>
</dbReference>
<protein>
    <recommendedName>
        <fullName evidence="7">Phosphonoacetate hydrolase</fullName>
    </recommendedName>
</protein>
<dbReference type="Gene3D" id="2.30.30.40">
    <property type="entry name" value="SH3 Domains"/>
    <property type="match status" value="1"/>
</dbReference>
<dbReference type="SUPFAM" id="SSF82057">
    <property type="entry name" value="Prokaryotic SH3-related domain"/>
    <property type="match status" value="1"/>
</dbReference>
<reference evidence="6" key="1">
    <citation type="submission" date="2023-07" db="EMBL/GenBank/DDBJ databases">
        <title>Whole genome shotgun sequence of Streptomyces nojiriensis NBRC 13794.</title>
        <authorList>
            <person name="Komaki H."/>
            <person name="Tamura T."/>
        </authorList>
    </citation>
    <scope>NUCLEOTIDE SEQUENCE [LARGE SCALE GENOMIC DNA]</scope>
    <source>
        <strain evidence="6">NBRC 13794</strain>
    </source>
</reference>
<evidence type="ECO:0008006" key="7">
    <source>
        <dbReference type="Google" id="ProtNLM"/>
    </source>
</evidence>
<feature type="compositionally biased region" description="Low complexity" evidence="2">
    <location>
        <begin position="28"/>
        <end position="48"/>
    </location>
</feature>
<dbReference type="InterPro" id="IPR013988">
    <property type="entry name" value="YjdM_C"/>
</dbReference>
<dbReference type="EMBL" id="BNEC01000005">
    <property type="protein sequence ID" value="GHI70538.1"/>
    <property type="molecule type" value="Genomic_DNA"/>
</dbReference>
<evidence type="ECO:0000313" key="5">
    <source>
        <dbReference type="EMBL" id="GHI70538.1"/>
    </source>
</evidence>
<evidence type="ECO:0000256" key="2">
    <source>
        <dbReference type="SAM" id="MobiDB-lite"/>
    </source>
</evidence>
<dbReference type="Proteomes" id="UP000613974">
    <property type="component" value="Unassembled WGS sequence"/>
</dbReference>
<organism evidence="5 6">
    <name type="scientific">Streptomyces nojiriensis</name>
    <dbReference type="NCBI Taxonomy" id="66374"/>
    <lineage>
        <taxon>Bacteria</taxon>
        <taxon>Bacillati</taxon>
        <taxon>Actinomycetota</taxon>
        <taxon>Actinomycetes</taxon>
        <taxon>Kitasatosporales</taxon>
        <taxon>Streptomycetaceae</taxon>
        <taxon>Streptomyces</taxon>
    </lineage>
</organism>